<keyword evidence="2" id="KW-0677">Repeat</keyword>
<keyword evidence="1" id="KW-0808">Transferase</keyword>
<dbReference type="SUPFAM" id="SSF51161">
    <property type="entry name" value="Trimeric LpxA-like enzymes"/>
    <property type="match status" value="1"/>
</dbReference>
<dbReference type="InterPro" id="IPR018357">
    <property type="entry name" value="Hexapep_transf_CS"/>
</dbReference>
<reference evidence="3 4" key="1">
    <citation type="submission" date="2017-05" db="EMBL/GenBank/DDBJ databases">
        <authorList>
            <person name="Lin X.B."/>
            <person name="Stothard P."/>
            <person name="Tasseva G."/>
            <person name="Walter J."/>
        </authorList>
    </citation>
    <scope>NUCLEOTIDE SEQUENCE [LARGE SCALE GENOMIC DNA]</scope>
    <source>
        <strain evidence="3 4">105n</strain>
    </source>
</reference>
<dbReference type="EMBL" id="NGPX01000042">
    <property type="protein sequence ID" value="OYS92958.1"/>
    <property type="molecule type" value="Genomic_DNA"/>
</dbReference>
<name>A0AB73QWJ0_LIMRT</name>
<dbReference type="AlphaFoldDB" id="A0AB73QWJ0"/>
<accession>A0AB73QWJ0</accession>
<organism evidence="3 4">
    <name type="scientific">Limosilactobacillus reuteri</name>
    <name type="common">Lactobacillus reuteri</name>
    <dbReference type="NCBI Taxonomy" id="1598"/>
    <lineage>
        <taxon>Bacteria</taxon>
        <taxon>Bacillati</taxon>
        <taxon>Bacillota</taxon>
        <taxon>Bacilli</taxon>
        <taxon>Lactobacillales</taxon>
        <taxon>Lactobacillaceae</taxon>
        <taxon>Limosilactobacillus</taxon>
    </lineage>
</organism>
<dbReference type="PANTHER" id="PTHR23416:SF78">
    <property type="entry name" value="LIPOPOLYSACCHARIDE BIOSYNTHESIS O-ACETYL TRANSFERASE WBBJ-RELATED"/>
    <property type="match status" value="1"/>
</dbReference>
<sequence length="217" mass="24030">MPHINKKVSNYDKTIIYVRTVRKICRGAIRSAFFKRKKLPMFIGKHVDITHKEKIYCEKNIKFEDYSEIHGLSTNGLKFGKNVTIGRYTSIRPSSYYGVGKIGYGLEMGENSSIGPYGFVGCSGKIKIGKNVMIGPRVSLFAENHNFSDVSTTIKEQGVNNKGITIEDDCWIGSGVIILDGVTIGHGSVIGAGTLVTKDIKAESVVYDKREKVSKNR</sequence>
<dbReference type="CDD" id="cd04647">
    <property type="entry name" value="LbH_MAT_like"/>
    <property type="match status" value="1"/>
</dbReference>
<dbReference type="InterPro" id="IPR051159">
    <property type="entry name" value="Hexapeptide_acetyltransf"/>
</dbReference>
<reference evidence="3 4" key="2">
    <citation type="submission" date="2017-09" db="EMBL/GenBank/DDBJ databases">
        <title>Tripartite evolution among Lactobacillus johnsonii, Lactobacillus taiwanensis, Lactobacillus reuteri and their rodent host.</title>
        <authorList>
            <person name="Wang T."/>
            <person name="Knowles S."/>
            <person name="Cheng C."/>
        </authorList>
    </citation>
    <scope>NUCLEOTIDE SEQUENCE [LARGE SCALE GENOMIC DNA]</scope>
    <source>
        <strain evidence="3 4">105n</strain>
    </source>
</reference>
<evidence type="ECO:0000313" key="3">
    <source>
        <dbReference type="EMBL" id="OYS92958.1"/>
    </source>
</evidence>
<dbReference type="PROSITE" id="PS00101">
    <property type="entry name" value="HEXAPEP_TRANSFERASES"/>
    <property type="match status" value="1"/>
</dbReference>
<dbReference type="Pfam" id="PF00132">
    <property type="entry name" value="Hexapep"/>
    <property type="match status" value="1"/>
</dbReference>
<evidence type="ECO:0000256" key="1">
    <source>
        <dbReference type="ARBA" id="ARBA00022679"/>
    </source>
</evidence>
<gene>
    <name evidence="3" type="ORF">CBG15_07735</name>
</gene>
<dbReference type="Proteomes" id="UP000216681">
    <property type="component" value="Unassembled WGS sequence"/>
</dbReference>
<proteinExistence type="predicted"/>
<comment type="caution">
    <text evidence="3">The sequence shown here is derived from an EMBL/GenBank/DDBJ whole genome shotgun (WGS) entry which is preliminary data.</text>
</comment>
<dbReference type="PANTHER" id="PTHR23416">
    <property type="entry name" value="SIALIC ACID SYNTHASE-RELATED"/>
    <property type="match status" value="1"/>
</dbReference>
<evidence type="ECO:0000256" key="2">
    <source>
        <dbReference type="ARBA" id="ARBA00022737"/>
    </source>
</evidence>
<dbReference type="InterPro" id="IPR011004">
    <property type="entry name" value="Trimer_LpxA-like_sf"/>
</dbReference>
<evidence type="ECO:0000313" key="4">
    <source>
        <dbReference type="Proteomes" id="UP000216681"/>
    </source>
</evidence>
<dbReference type="RefSeq" id="WP_094512076.1">
    <property type="nucleotide sequence ID" value="NZ_NGPU01000125.1"/>
</dbReference>
<dbReference type="Gene3D" id="2.160.10.10">
    <property type="entry name" value="Hexapeptide repeat proteins"/>
    <property type="match status" value="1"/>
</dbReference>
<dbReference type="GO" id="GO:0016740">
    <property type="term" value="F:transferase activity"/>
    <property type="evidence" value="ECO:0007669"/>
    <property type="project" value="UniProtKB-KW"/>
</dbReference>
<protein>
    <submittedName>
        <fullName evidence="3">Galactoside O-acetyltransferase</fullName>
    </submittedName>
</protein>
<dbReference type="InterPro" id="IPR001451">
    <property type="entry name" value="Hexapep"/>
</dbReference>